<dbReference type="InterPro" id="IPR017871">
    <property type="entry name" value="ABC_transporter-like_CS"/>
</dbReference>
<dbReference type="Gene3D" id="3.40.50.300">
    <property type="entry name" value="P-loop containing nucleotide triphosphate hydrolases"/>
    <property type="match status" value="1"/>
</dbReference>
<feature type="domain" description="ABC transporter" evidence="8">
    <location>
        <begin position="337"/>
        <end position="554"/>
    </location>
</feature>
<evidence type="ECO:0000259" key="9">
    <source>
        <dbReference type="PROSITE" id="PS50929"/>
    </source>
</evidence>
<feature type="transmembrane region" description="Helical" evidence="7">
    <location>
        <begin position="63"/>
        <end position="84"/>
    </location>
</feature>
<evidence type="ECO:0000256" key="7">
    <source>
        <dbReference type="SAM" id="Phobius"/>
    </source>
</evidence>
<dbReference type="Pfam" id="PF00005">
    <property type="entry name" value="ABC_tran"/>
    <property type="match status" value="1"/>
</dbReference>
<dbReference type="PANTHER" id="PTHR24221">
    <property type="entry name" value="ATP-BINDING CASSETTE SUB-FAMILY B"/>
    <property type="match status" value="1"/>
</dbReference>
<reference evidence="11" key="1">
    <citation type="journal article" date="2019" name="Int. J. Syst. Evol. Microbiol.">
        <title>The Global Catalogue of Microorganisms (GCM) 10K type strain sequencing project: providing services to taxonomists for standard genome sequencing and annotation.</title>
        <authorList>
            <consortium name="The Broad Institute Genomics Platform"/>
            <consortium name="The Broad Institute Genome Sequencing Center for Infectious Disease"/>
            <person name="Wu L."/>
            <person name="Ma J."/>
        </authorList>
    </citation>
    <scope>NUCLEOTIDE SEQUENCE [LARGE SCALE GENOMIC DNA]</scope>
    <source>
        <strain evidence="11">NBRC 102146</strain>
    </source>
</reference>
<dbReference type="Proteomes" id="UP001156703">
    <property type="component" value="Unassembled WGS sequence"/>
</dbReference>
<dbReference type="EMBL" id="BSOO01000004">
    <property type="protein sequence ID" value="GLR46963.1"/>
    <property type="molecule type" value="Genomic_DNA"/>
</dbReference>
<dbReference type="SUPFAM" id="SSF90123">
    <property type="entry name" value="ABC transporter transmembrane region"/>
    <property type="match status" value="1"/>
</dbReference>
<accession>A0ABQ5Z2G8</accession>
<keyword evidence="11" id="KW-1185">Reference proteome</keyword>
<evidence type="ECO:0000256" key="2">
    <source>
        <dbReference type="ARBA" id="ARBA00022692"/>
    </source>
</evidence>
<dbReference type="GO" id="GO:0005524">
    <property type="term" value="F:ATP binding"/>
    <property type="evidence" value="ECO:0007669"/>
    <property type="project" value="UniProtKB-KW"/>
</dbReference>
<evidence type="ECO:0000256" key="4">
    <source>
        <dbReference type="ARBA" id="ARBA00022840"/>
    </source>
</evidence>
<dbReference type="PROSITE" id="PS50929">
    <property type="entry name" value="ABC_TM1F"/>
    <property type="match status" value="1"/>
</dbReference>
<evidence type="ECO:0000256" key="5">
    <source>
        <dbReference type="ARBA" id="ARBA00022989"/>
    </source>
</evidence>
<dbReference type="InterPro" id="IPR011527">
    <property type="entry name" value="ABC1_TM_dom"/>
</dbReference>
<feature type="transmembrane region" description="Helical" evidence="7">
    <location>
        <begin position="248"/>
        <end position="266"/>
    </location>
</feature>
<dbReference type="InterPro" id="IPR003439">
    <property type="entry name" value="ABC_transporter-like_ATP-bd"/>
</dbReference>
<dbReference type="SUPFAM" id="SSF52540">
    <property type="entry name" value="P-loop containing nucleoside triphosphate hydrolases"/>
    <property type="match status" value="1"/>
</dbReference>
<evidence type="ECO:0000256" key="1">
    <source>
        <dbReference type="ARBA" id="ARBA00004651"/>
    </source>
</evidence>
<dbReference type="PROSITE" id="PS00211">
    <property type="entry name" value="ABC_TRANSPORTER_1"/>
    <property type="match status" value="1"/>
</dbReference>
<feature type="domain" description="ABC transmembrane type-1" evidence="9">
    <location>
        <begin position="23"/>
        <end position="305"/>
    </location>
</feature>
<dbReference type="InterPro" id="IPR039421">
    <property type="entry name" value="Type_1_exporter"/>
</dbReference>
<name>A0ABQ5Z2G8_9SPHN</name>
<dbReference type="Gene3D" id="1.20.1560.10">
    <property type="entry name" value="ABC transporter type 1, transmembrane domain"/>
    <property type="match status" value="1"/>
</dbReference>
<evidence type="ECO:0000259" key="8">
    <source>
        <dbReference type="PROSITE" id="PS50893"/>
    </source>
</evidence>
<dbReference type="InterPro" id="IPR027417">
    <property type="entry name" value="P-loop_NTPase"/>
</dbReference>
<dbReference type="InterPro" id="IPR036640">
    <property type="entry name" value="ABC1_TM_sf"/>
</dbReference>
<keyword evidence="4 10" id="KW-0067">ATP-binding</keyword>
<organism evidence="10 11">
    <name type="scientific">Sphingomonas astaxanthinifaciens DSM 22298</name>
    <dbReference type="NCBI Taxonomy" id="1123267"/>
    <lineage>
        <taxon>Bacteria</taxon>
        <taxon>Pseudomonadati</taxon>
        <taxon>Pseudomonadota</taxon>
        <taxon>Alphaproteobacteria</taxon>
        <taxon>Sphingomonadales</taxon>
        <taxon>Sphingomonadaceae</taxon>
        <taxon>Sphingomonas</taxon>
    </lineage>
</organism>
<keyword evidence="3" id="KW-0547">Nucleotide-binding</keyword>
<proteinExistence type="predicted"/>
<dbReference type="PROSITE" id="PS50893">
    <property type="entry name" value="ABC_TRANSPORTER_2"/>
    <property type="match status" value="1"/>
</dbReference>
<dbReference type="SMART" id="SM00382">
    <property type="entry name" value="AAA"/>
    <property type="match status" value="1"/>
</dbReference>
<gene>
    <name evidence="10" type="ORF">GCM10007925_06740</name>
</gene>
<evidence type="ECO:0000256" key="3">
    <source>
        <dbReference type="ARBA" id="ARBA00022741"/>
    </source>
</evidence>
<sequence>MSDARPLATIVRATGPDGRRRLALLAALTIAGGLAEFASLAALLSLLRGWFGATGARLDGGPLALFAVAILAAGAIRLALLAATERLAFDTGHRILVAVQRRVLARDWLSHVAARASGPVAAVELVDAWLFGALLPWLRAGTAIVLAAFIVAGLLWVDPLAATVASLLLGGLFALVWLAIRPALRRAGDAIADGYEERVAAIQENVGALRELILADAREAAAEHFRIIDRRLTRARVQLTVIGSTPRILVESIGLLLLVCLAAWLASRPGGAVAALPTLATLALGAQRLLPLFQAIGQASGNAAAMRSLSARVAALIDTPDLRAEPRADPLPFTRELRLDQVGFTYPERDAPVLDRLDLVIRAGERIALTGRNGSGKSTLADLVMGLLPPTNGRMFVDGVELTPHQLRAWQRNVAHVPQSPFLADASIARNIAFAVAEPDHVRVVEAARLAGLHDFIMVLPRGYETRVGDRGQLLSGGQRQRLALARALYAPAPLLVLDEASSALDPETEQHLLRALDALQAGGTTILLIAHRPAMLAGCDRVLRIERGALVPA</sequence>
<evidence type="ECO:0000256" key="6">
    <source>
        <dbReference type="ARBA" id="ARBA00023136"/>
    </source>
</evidence>
<dbReference type="PANTHER" id="PTHR24221:SF654">
    <property type="entry name" value="ATP-BINDING CASSETTE SUB-FAMILY B MEMBER 6"/>
    <property type="match status" value="1"/>
</dbReference>
<comment type="caution">
    <text evidence="10">The sequence shown here is derived from an EMBL/GenBank/DDBJ whole genome shotgun (WGS) entry which is preliminary data.</text>
</comment>
<keyword evidence="5 7" id="KW-1133">Transmembrane helix</keyword>
<feature type="transmembrane region" description="Helical" evidence="7">
    <location>
        <begin position="137"/>
        <end position="156"/>
    </location>
</feature>
<dbReference type="RefSeq" id="WP_084184606.1">
    <property type="nucleotide sequence ID" value="NZ_BSOO01000004.1"/>
</dbReference>
<keyword evidence="6 7" id="KW-0472">Membrane</keyword>
<evidence type="ECO:0000313" key="11">
    <source>
        <dbReference type="Proteomes" id="UP001156703"/>
    </source>
</evidence>
<dbReference type="InterPro" id="IPR003593">
    <property type="entry name" value="AAA+_ATPase"/>
</dbReference>
<protein>
    <submittedName>
        <fullName evidence="10">ABC transporter ATP-binding protein</fullName>
    </submittedName>
</protein>
<feature type="transmembrane region" description="Helical" evidence="7">
    <location>
        <begin position="162"/>
        <end position="180"/>
    </location>
</feature>
<comment type="subcellular location">
    <subcellularLocation>
        <location evidence="1">Cell membrane</location>
        <topology evidence="1">Multi-pass membrane protein</topology>
    </subcellularLocation>
</comment>
<keyword evidence="2 7" id="KW-0812">Transmembrane</keyword>
<evidence type="ECO:0000313" key="10">
    <source>
        <dbReference type="EMBL" id="GLR46963.1"/>
    </source>
</evidence>
<feature type="transmembrane region" description="Helical" evidence="7">
    <location>
        <begin position="22"/>
        <end position="51"/>
    </location>
</feature>